<proteinExistence type="predicted"/>
<dbReference type="AlphaFoldDB" id="A0A8H6G1V3"/>
<gene>
    <name evidence="1" type="ORF">HO173_003302</name>
</gene>
<reference evidence="1 2" key="1">
    <citation type="journal article" date="2020" name="Genomics">
        <title>Complete, high-quality genomes from long-read metagenomic sequencing of two wolf lichen thalli reveals enigmatic genome architecture.</title>
        <authorList>
            <person name="McKenzie S.K."/>
            <person name="Walston R.F."/>
            <person name="Allen J.L."/>
        </authorList>
    </citation>
    <scope>NUCLEOTIDE SEQUENCE [LARGE SCALE GENOMIC DNA]</scope>
    <source>
        <strain evidence="1">WasteWater2</strain>
    </source>
</reference>
<evidence type="ECO:0000313" key="2">
    <source>
        <dbReference type="Proteomes" id="UP000578531"/>
    </source>
</evidence>
<dbReference type="Gene3D" id="1.20.120.20">
    <property type="entry name" value="Apolipoprotein"/>
    <property type="match status" value="1"/>
</dbReference>
<dbReference type="GeneID" id="59284970"/>
<sequence length="420" mass="46756">MDDQTSAFTYDNGFFESSGVGDDDVILTAIDALPPPDAMRIDDDIWTSNNAIDHHGSNILATTFRDEFSVEANVQGADSYRETLADTFSCEKSDRDYVAPVSRNFSEIEPKINDERNSAEPDTATSPVGMTENLDFKDSELGISQDPVCTSALDECPVKATPVADFLACEAAQDIQGEAERAEKAENDSVEAALEGKNPASDVVCPSSPRRNICRSMRPSRDVHPIDDSLSFVSAKRRHAPSLQPSRGVQPIMSQTLALSVVIEVASGPRAALPRVAESTALDFSLESVHVPRPESRKRAAAKEILKEAKRVRQSDEEDAQIFEYDYGSVQRKCTDLERDIDDLDIQLRREAKALQRRFRKEAQEAEDWFKKHYRDIAEKFQPEVHDLEDKLQSTTEALQQQLDTFKVDLRDAGLVNLDA</sequence>
<comment type="caution">
    <text evidence="1">The sequence shown here is derived from an EMBL/GenBank/DDBJ whole genome shotgun (WGS) entry which is preliminary data.</text>
</comment>
<dbReference type="RefSeq" id="XP_037168094.1">
    <property type="nucleotide sequence ID" value="XM_037305229.1"/>
</dbReference>
<protein>
    <submittedName>
        <fullName evidence="1">Uncharacterized protein</fullName>
    </submittedName>
</protein>
<organism evidence="1 2">
    <name type="scientific">Letharia columbiana</name>
    <dbReference type="NCBI Taxonomy" id="112416"/>
    <lineage>
        <taxon>Eukaryota</taxon>
        <taxon>Fungi</taxon>
        <taxon>Dikarya</taxon>
        <taxon>Ascomycota</taxon>
        <taxon>Pezizomycotina</taxon>
        <taxon>Lecanoromycetes</taxon>
        <taxon>OSLEUM clade</taxon>
        <taxon>Lecanoromycetidae</taxon>
        <taxon>Lecanorales</taxon>
        <taxon>Lecanorineae</taxon>
        <taxon>Parmeliaceae</taxon>
        <taxon>Letharia</taxon>
    </lineage>
</organism>
<evidence type="ECO:0000313" key="1">
    <source>
        <dbReference type="EMBL" id="KAF6238795.1"/>
    </source>
</evidence>
<dbReference type="SUPFAM" id="SSF58113">
    <property type="entry name" value="Apolipoprotein A-I"/>
    <property type="match status" value="1"/>
</dbReference>
<name>A0A8H6G1V3_9LECA</name>
<keyword evidence="2" id="KW-1185">Reference proteome</keyword>
<dbReference type="EMBL" id="JACCJC010000008">
    <property type="protein sequence ID" value="KAF6238795.1"/>
    <property type="molecule type" value="Genomic_DNA"/>
</dbReference>
<accession>A0A8H6G1V3</accession>
<dbReference type="Proteomes" id="UP000578531">
    <property type="component" value="Unassembled WGS sequence"/>
</dbReference>
<dbReference type="OrthoDB" id="10537863at2759"/>